<dbReference type="InterPro" id="IPR015947">
    <property type="entry name" value="PUA-like_sf"/>
</dbReference>
<dbReference type="STRING" id="255247.ABE41_017375"/>
<evidence type="ECO:0008006" key="3">
    <source>
        <dbReference type="Google" id="ProtNLM"/>
    </source>
</evidence>
<dbReference type="InterPro" id="IPR019699">
    <property type="entry name" value="DUF2584"/>
</dbReference>
<dbReference type="Pfam" id="PF10763">
    <property type="entry name" value="DUF2584"/>
    <property type="match status" value="1"/>
</dbReference>
<protein>
    <recommendedName>
        <fullName evidence="3">DUF2584 domain-containing protein</fullName>
    </recommendedName>
</protein>
<proteinExistence type="predicted"/>
<dbReference type="RefSeq" id="WP_066293096.1">
    <property type="nucleotide sequence ID" value="NZ_CP016761.1"/>
</dbReference>
<name>A0A1B1Z8J9_9BACL</name>
<dbReference type="SUPFAM" id="SSF88697">
    <property type="entry name" value="PUA domain-like"/>
    <property type="match status" value="1"/>
</dbReference>
<evidence type="ECO:0000313" key="1">
    <source>
        <dbReference type="EMBL" id="ANX13784.1"/>
    </source>
</evidence>
<dbReference type="Proteomes" id="UP000077412">
    <property type="component" value="Chromosome"/>
</dbReference>
<evidence type="ECO:0000313" key="2">
    <source>
        <dbReference type="Proteomes" id="UP000077412"/>
    </source>
</evidence>
<dbReference type="AlphaFoldDB" id="A0A1B1Z8J9"/>
<gene>
    <name evidence="1" type="ORF">ABE41_017375</name>
</gene>
<organism evidence="1 2">
    <name type="scientific">Fictibacillus arsenicus</name>
    <dbReference type="NCBI Taxonomy" id="255247"/>
    <lineage>
        <taxon>Bacteria</taxon>
        <taxon>Bacillati</taxon>
        <taxon>Bacillota</taxon>
        <taxon>Bacilli</taxon>
        <taxon>Bacillales</taxon>
        <taxon>Fictibacillaceae</taxon>
        <taxon>Fictibacillus</taxon>
    </lineage>
</organism>
<dbReference type="KEGG" id="far:ABE41_017375"/>
<keyword evidence="2" id="KW-1185">Reference proteome</keyword>
<accession>A0A1B1Z8J9</accession>
<dbReference type="OrthoDB" id="2361576at2"/>
<dbReference type="Gene3D" id="2.40.240.20">
    <property type="entry name" value="Hypothetical PUA domain-like, domain 1"/>
    <property type="match status" value="1"/>
</dbReference>
<dbReference type="EMBL" id="CP016761">
    <property type="protein sequence ID" value="ANX13784.1"/>
    <property type="molecule type" value="Genomic_DNA"/>
</dbReference>
<sequence>MNMPFTMHTCILTNGSEKRIEGNTFKLEIEGYHLYVLNNLQTVQKTEKSQPAGKAKVTEITWRENKTQITYELVDLHNVN</sequence>
<reference evidence="1 2" key="1">
    <citation type="submission" date="2016-08" db="EMBL/GenBank/DDBJ databases">
        <title>Complete genome sequence of Fictibacillus arsenicus G25-54, a strain with toxicity to nematodes and a potential arsenic-resistance activity.</title>
        <authorList>
            <person name="Zheng Z."/>
        </authorList>
    </citation>
    <scope>NUCLEOTIDE SEQUENCE [LARGE SCALE GENOMIC DNA]</scope>
    <source>
        <strain evidence="1 2">G25-54</strain>
    </source>
</reference>